<dbReference type="GO" id="GO:0009451">
    <property type="term" value="P:RNA modification"/>
    <property type="evidence" value="ECO:0007669"/>
    <property type="project" value="InterPro"/>
</dbReference>
<dbReference type="Pfam" id="PF00016">
    <property type="entry name" value="RuBisCO_large"/>
    <property type="match status" value="1"/>
</dbReference>
<dbReference type="GO" id="GO:0000287">
    <property type="term" value="F:magnesium ion binding"/>
    <property type="evidence" value="ECO:0007669"/>
    <property type="project" value="InterPro"/>
</dbReference>
<dbReference type="InterPro" id="IPR046960">
    <property type="entry name" value="PPR_At4g14850-like_plant"/>
</dbReference>
<dbReference type="Proteomes" id="UP001172457">
    <property type="component" value="Chromosome 2"/>
</dbReference>
<dbReference type="Pfam" id="PF01535">
    <property type="entry name" value="PPR"/>
    <property type="match status" value="6"/>
</dbReference>
<dbReference type="InterPro" id="IPR002885">
    <property type="entry name" value="PPR_rpt"/>
</dbReference>
<dbReference type="InterPro" id="IPR036376">
    <property type="entry name" value="RuBisCO_lsu_C_sf"/>
</dbReference>
<feature type="domain" description="Ribulose bisphosphate carboxylase large subunit C-terminal" evidence="3">
    <location>
        <begin position="622"/>
        <end position="686"/>
    </location>
</feature>
<dbReference type="PANTHER" id="PTHR47926:SF365">
    <property type="entry name" value="DYW DOMAIN-CONTAINING PROTEIN"/>
    <property type="match status" value="1"/>
</dbReference>
<proteinExistence type="predicted"/>
<dbReference type="Gene3D" id="1.25.40.10">
    <property type="entry name" value="Tetratricopeptide repeat domain"/>
    <property type="match status" value="3"/>
</dbReference>
<feature type="repeat" description="PPR" evidence="2">
    <location>
        <begin position="348"/>
        <end position="382"/>
    </location>
</feature>
<evidence type="ECO:0000259" key="3">
    <source>
        <dbReference type="Pfam" id="PF00016"/>
    </source>
</evidence>
<dbReference type="GO" id="GO:0016984">
    <property type="term" value="F:ribulose-bisphosphate carboxylase activity"/>
    <property type="evidence" value="ECO:0007669"/>
    <property type="project" value="InterPro"/>
</dbReference>
<dbReference type="PANTHER" id="PTHR47926">
    <property type="entry name" value="PENTATRICOPEPTIDE REPEAT-CONTAINING PROTEIN"/>
    <property type="match status" value="1"/>
</dbReference>
<sequence length="758" mass="84347">MARAFMREIILRYGRIHNFLINPFSKSQRNHSYSSSSSESPSDFPYFSSKAASVSLIQTCRTSSRFYQIQGRFTTSGFLRNPSMGGRVLKLSLNYCDIDYTLMVFKCIDFPDTFCVNTLIKGYAFASLPNKVVGFYFEMLQEDGVLFRPNSFTFPPLISSCTRSRDSVSGQKCHGQAVKVGVDRALHVENALVHMYASCGFLDVAWKVFDEMLVRDSVSWNSMLDGYGKSGDMGNAHKVFDKMPKRNVVSWNAMMKGYLDVRNPGVVLKLFRKMVRKGKGGNDTTNVSVIAACGRSCRLKEGQSVHAVLIRTLTAVSLIIGTTLIDMYSRCGRPDIARIIFDRMSIKNLVCWNAMISGQSIHGNPKHGLHLFDQMLKLGDLIPNEATYVGVLCACARGGLLPEGKTHFLEMTEVFNLKPNFAHFWCMANLYASHGLVQNAVEILKNMPVDIDMSPESSLWAGLLGICRFKGDVGTGEQIAKALIEDDPLNHSYHELLITIYAVAGRWEDVATVKGMMKERGFSVPGFSLVELTEIVNDLEVGDKWRDSIYTSIHKDDHGKIRSNATKSGITYYMHFKKQKSLFACEFLDLRSAPLVNGLNVALYVSRFLHLPGKTLGPCFYFGGIHVWHMPALTEIFGYDYVLQFGGGTLGHPWGIAPGAVANRVALEACVQARNEGRGLARTYHEFFASQFHAILGQGHNNSSKNAIGSHYNTLPVVKKHVGNKLYFGYPETRLLEAVSSFSSDLGNAGILSFETRV</sequence>
<dbReference type="FunFam" id="1.25.40.10:FF:000511">
    <property type="entry name" value="Pentatricopeptide repeat-containing protein"/>
    <property type="match status" value="1"/>
</dbReference>
<dbReference type="InterPro" id="IPR011990">
    <property type="entry name" value="TPR-like_helical_dom_sf"/>
</dbReference>
<dbReference type="InterPro" id="IPR046848">
    <property type="entry name" value="E_motif"/>
</dbReference>
<gene>
    <name evidence="4" type="ORF">OSB04_006976</name>
</gene>
<dbReference type="EMBL" id="JARYMX010000002">
    <property type="protein sequence ID" value="KAJ9561816.1"/>
    <property type="molecule type" value="Genomic_DNA"/>
</dbReference>
<dbReference type="AlphaFoldDB" id="A0AA38WT10"/>
<comment type="caution">
    <text evidence="4">The sequence shown here is derived from an EMBL/GenBank/DDBJ whole genome shotgun (WGS) entry which is preliminary data.</text>
</comment>
<name>A0AA38WT10_9ASTR</name>
<dbReference type="SUPFAM" id="SSF51649">
    <property type="entry name" value="RuBisCo, C-terminal domain"/>
    <property type="match status" value="1"/>
</dbReference>
<organism evidence="4 5">
    <name type="scientific">Centaurea solstitialis</name>
    <name type="common">yellow star-thistle</name>
    <dbReference type="NCBI Taxonomy" id="347529"/>
    <lineage>
        <taxon>Eukaryota</taxon>
        <taxon>Viridiplantae</taxon>
        <taxon>Streptophyta</taxon>
        <taxon>Embryophyta</taxon>
        <taxon>Tracheophyta</taxon>
        <taxon>Spermatophyta</taxon>
        <taxon>Magnoliopsida</taxon>
        <taxon>eudicotyledons</taxon>
        <taxon>Gunneridae</taxon>
        <taxon>Pentapetalae</taxon>
        <taxon>asterids</taxon>
        <taxon>campanulids</taxon>
        <taxon>Asterales</taxon>
        <taxon>Asteraceae</taxon>
        <taxon>Carduoideae</taxon>
        <taxon>Cardueae</taxon>
        <taxon>Centaureinae</taxon>
        <taxon>Centaurea</taxon>
    </lineage>
</organism>
<reference evidence="4" key="1">
    <citation type="submission" date="2023-03" db="EMBL/GenBank/DDBJ databases">
        <title>Chromosome-scale reference genome and RAD-based genetic map of yellow starthistle (Centaurea solstitialis) reveal putative structural variation and QTLs associated with invader traits.</title>
        <authorList>
            <person name="Reatini B."/>
            <person name="Cang F.A."/>
            <person name="Jiang Q."/>
            <person name="Mckibben M.T.W."/>
            <person name="Barker M.S."/>
            <person name="Rieseberg L.H."/>
            <person name="Dlugosch K.M."/>
        </authorList>
    </citation>
    <scope>NUCLEOTIDE SEQUENCE</scope>
    <source>
        <strain evidence="4">CAN-66</strain>
        <tissue evidence="4">Leaf</tissue>
    </source>
</reference>
<accession>A0AA38WT10</accession>
<feature type="repeat" description="PPR" evidence="2">
    <location>
        <begin position="216"/>
        <end position="250"/>
    </location>
</feature>
<keyword evidence="5" id="KW-1185">Reference proteome</keyword>
<protein>
    <recommendedName>
        <fullName evidence="3">Ribulose bisphosphate carboxylase large subunit C-terminal domain-containing protein</fullName>
    </recommendedName>
</protein>
<evidence type="ECO:0000256" key="2">
    <source>
        <dbReference type="PROSITE-ProRule" id="PRU00708"/>
    </source>
</evidence>
<evidence type="ECO:0000313" key="4">
    <source>
        <dbReference type="EMBL" id="KAJ9561816.1"/>
    </source>
</evidence>
<dbReference type="NCBIfam" id="TIGR00756">
    <property type="entry name" value="PPR"/>
    <property type="match status" value="3"/>
</dbReference>
<dbReference type="GO" id="GO:0003723">
    <property type="term" value="F:RNA binding"/>
    <property type="evidence" value="ECO:0007669"/>
    <property type="project" value="InterPro"/>
</dbReference>
<dbReference type="Gene3D" id="3.20.20.110">
    <property type="entry name" value="Ribulose bisphosphate carboxylase, large subunit, C-terminal domain"/>
    <property type="match status" value="1"/>
</dbReference>
<dbReference type="FunFam" id="1.25.40.10:FF:000348">
    <property type="entry name" value="Pentatricopeptide repeat-containing protein chloroplastic"/>
    <property type="match status" value="1"/>
</dbReference>
<dbReference type="Pfam" id="PF20431">
    <property type="entry name" value="E_motif"/>
    <property type="match status" value="1"/>
</dbReference>
<keyword evidence="1" id="KW-0677">Repeat</keyword>
<evidence type="ECO:0000313" key="5">
    <source>
        <dbReference type="Proteomes" id="UP001172457"/>
    </source>
</evidence>
<dbReference type="InterPro" id="IPR000685">
    <property type="entry name" value="RuBisCO_lsu_C"/>
</dbReference>
<dbReference type="PROSITE" id="PS51375">
    <property type="entry name" value="PPR"/>
    <property type="match status" value="2"/>
</dbReference>
<evidence type="ECO:0000256" key="1">
    <source>
        <dbReference type="ARBA" id="ARBA00022737"/>
    </source>
</evidence>